<protein>
    <recommendedName>
        <fullName evidence="2">Transposase (putative) gypsy type domain-containing protein</fullName>
    </recommendedName>
</protein>
<evidence type="ECO:0000259" key="2">
    <source>
        <dbReference type="Pfam" id="PF04195"/>
    </source>
</evidence>
<dbReference type="PANTHER" id="PTHR31099:SF28">
    <property type="entry name" value="F5J5.12"/>
    <property type="match status" value="1"/>
</dbReference>
<evidence type="ECO:0000256" key="1">
    <source>
        <dbReference type="SAM" id="MobiDB-lite"/>
    </source>
</evidence>
<feature type="domain" description="Transposase (putative) gypsy type" evidence="2">
    <location>
        <begin position="219"/>
        <end position="258"/>
    </location>
</feature>
<dbReference type="PANTHER" id="PTHR31099">
    <property type="entry name" value="OS06G0165300 PROTEIN"/>
    <property type="match status" value="1"/>
</dbReference>
<dbReference type="EMBL" id="OIVN01003795">
    <property type="protein sequence ID" value="SPD13635.1"/>
    <property type="molecule type" value="Genomic_DNA"/>
</dbReference>
<proteinExistence type="predicted"/>
<dbReference type="Pfam" id="PF04195">
    <property type="entry name" value="Transposase_28"/>
    <property type="match status" value="1"/>
</dbReference>
<feature type="compositionally biased region" description="Basic and acidic residues" evidence="1">
    <location>
        <begin position="140"/>
        <end position="149"/>
    </location>
</feature>
<feature type="compositionally biased region" description="Basic and acidic residues" evidence="1">
    <location>
        <begin position="441"/>
        <end position="454"/>
    </location>
</feature>
<feature type="region of interest" description="Disordered" evidence="1">
    <location>
        <begin position="129"/>
        <end position="161"/>
    </location>
</feature>
<accession>A0A2N9HNU1</accession>
<dbReference type="InterPro" id="IPR007321">
    <property type="entry name" value="Transposase_28"/>
</dbReference>
<sequence length="677" mass="75428">MRCFVRSRINVEVSFQSTDDTRRRVLGRCDRGAVSSDLALNVKVSLRAADDTEFFGASDWVFFSVFPASLGFAECNLGPPPLEGYVSSDSVLHRLAAELYSIVCPALSTWEAVRSRMAANETEWSLPLSEELPEGLSDESPGRVTRENSSEAAPSTSGARQSGWVDRSWKALSYFSSVTQDDIDRIRRRYQIPDDVVLRIPDSDERACCPKYVGDVAFYEADLKAGLRFPMQPFVRELLDFLGLAPGQVNPNGWRTIIACMVMWRVCSNGSEDLSVDEFLFCYEPCQIALSRGFWTFKNRDANSRVVQGLPTSDRIWKDKYFFVCGDNWERLPQEDPRDFVGVRRSWGTPSPSVLDRPLLNSVWQERIWRILEIEDRRYNIYIEPDLLATFSLGPVPSSSVKALQRANKKRGVLSSVFYRLKQMAQSGEVAAAPISLKRKKTDEGSSRRSEEALPRPSVPIVTPPIMPTAAPSVQKAPTVIMVDSDLTPPSAGSTINQSPLVAMDRAKAAITPQDADEYAVAHTDDLSLLMVHSLMRGLTEAVVMARTVCFCGGGSCSSSSQVNFGRGRDEELPSGPLERTIPRRRLRLRTRPKLISNTCLAKIEGAKEAAVSDFRASEAFEDINTRYFLSGFEAFRKQAVQRFPGLDFSALQPYDDEDSVMDASQDQAGDEDVTSK</sequence>
<feature type="compositionally biased region" description="Polar residues" evidence="1">
    <location>
        <begin position="150"/>
        <end position="160"/>
    </location>
</feature>
<feature type="region of interest" description="Disordered" evidence="1">
    <location>
        <begin position="436"/>
        <end position="466"/>
    </location>
</feature>
<dbReference type="AlphaFoldDB" id="A0A2N9HNU1"/>
<organism evidence="3">
    <name type="scientific">Fagus sylvatica</name>
    <name type="common">Beechnut</name>
    <dbReference type="NCBI Taxonomy" id="28930"/>
    <lineage>
        <taxon>Eukaryota</taxon>
        <taxon>Viridiplantae</taxon>
        <taxon>Streptophyta</taxon>
        <taxon>Embryophyta</taxon>
        <taxon>Tracheophyta</taxon>
        <taxon>Spermatophyta</taxon>
        <taxon>Magnoliopsida</taxon>
        <taxon>eudicotyledons</taxon>
        <taxon>Gunneridae</taxon>
        <taxon>Pentapetalae</taxon>
        <taxon>rosids</taxon>
        <taxon>fabids</taxon>
        <taxon>Fagales</taxon>
        <taxon>Fagaceae</taxon>
        <taxon>Fagus</taxon>
    </lineage>
</organism>
<feature type="region of interest" description="Disordered" evidence="1">
    <location>
        <begin position="654"/>
        <end position="677"/>
    </location>
</feature>
<evidence type="ECO:0000313" key="3">
    <source>
        <dbReference type="EMBL" id="SPD13635.1"/>
    </source>
</evidence>
<gene>
    <name evidence="3" type="ORF">FSB_LOCUS41517</name>
</gene>
<name>A0A2N9HNU1_FAGSY</name>
<reference evidence="3" key="1">
    <citation type="submission" date="2018-02" db="EMBL/GenBank/DDBJ databases">
        <authorList>
            <person name="Cohen D.B."/>
            <person name="Kent A.D."/>
        </authorList>
    </citation>
    <scope>NUCLEOTIDE SEQUENCE</scope>
</reference>